<dbReference type="Proteomes" id="UP001500879">
    <property type="component" value="Unassembled WGS sequence"/>
</dbReference>
<accession>A0ABN0YFI5</accession>
<evidence type="ECO:0000313" key="4">
    <source>
        <dbReference type="Proteomes" id="UP001500879"/>
    </source>
</evidence>
<comment type="caution">
    <text evidence="3">The sequence shown here is derived from an EMBL/GenBank/DDBJ whole genome shotgun (WGS) entry which is preliminary data.</text>
</comment>
<organism evidence="3 4">
    <name type="scientific">Streptomyces luteireticuli</name>
    <dbReference type="NCBI Taxonomy" id="173858"/>
    <lineage>
        <taxon>Bacteria</taxon>
        <taxon>Bacillati</taxon>
        <taxon>Actinomycetota</taxon>
        <taxon>Actinomycetes</taxon>
        <taxon>Kitasatosporales</taxon>
        <taxon>Streptomycetaceae</taxon>
        <taxon>Streptomyces</taxon>
    </lineage>
</organism>
<reference evidence="3 4" key="1">
    <citation type="journal article" date="2019" name="Int. J. Syst. Evol. Microbiol.">
        <title>The Global Catalogue of Microorganisms (GCM) 10K type strain sequencing project: providing services to taxonomists for standard genome sequencing and annotation.</title>
        <authorList>
            <consortium name="The Broad Institute Genomics Platform"/>
            <consortium name="The Broad Institute Genome Sequencing Center for Infectious Disease"/>
            <person name="Wu L."/>
            <person name="Ma J."/>
        </authorList>
    </citation>
    <scope>NUCLEOTIDE SEQUENCE [LARGE SCALE GENOMIC DNA]</scope>
    <source>
        <strain evidence="3 4">JCM 4788</strain>
    </source>
</reference>
<dbReference type="RefSeq" id="WP_344020912.1">
    <property type="nucleotide sequence ID" value="NZ_BAAABX010000012.1"/>
</dbReference>
<name>A0ABN0YFI5_9ACTN</name>
<evidence type="ECO:0000313" key="3">
    <source>
        <dbReference type="EMBL" id="GAA0393865.1"/>
    </source>
</evidence>
<feature type="coiled-coil region" evidence="1">
    <location>
        <begin position="46"/>
        <end position="94"/>
    </location>
</feature>
<keyword evidence="1" id="KW-0175">Coiled coil</keyword>
<proteinExistence type="predicted"/>
<evidence type="ECO:0000256" key="1">
    <source>
        <dbReference type="SAM" id="Coils"/>
    </source>
</evidence>
<feature type="region of interest" description="Disordered" evidence="2">
    <location>
        <begin position="97"/>
        <end position="120"/>
    </location>
</feature>
<evidence type="ECO:0000256" key="2">
    <source>
        <dbReference type="SAM" id="MobiDB-lite"/>
    </source>
</evidence>
<protein>
    <submittedName>
        <fullName evidence="3">Uncharacterized protein</fullName>
    </submittedName>
</protein>
<dbReference type="EMBL" id="BAAABX010000012">
    <property type="protein sequence ID" value="GAA0393865.1"/>
    <property type="molecule type" value="Genomic_DNA"/>
</dbReference>
<sequence>MAWSNRSDTAAVLEDNRAARREVGDALGSGLAELRGTLGHIRQELLDAVTSGVADLRTENRELRRRLDRAVGELAEARQDIARARTDVESLRRQLLEAPPDPEPLAPAAAAEDAEEPVGRDGAPLDAARLPGLLRCAAGIASATLLCHRDTWAFVLEQAARDRHFRAPGQVLSPGGDRVEAALSGRSLIAVLTSLWHTAGSGRGATGDWALAVELYVRIAAAVERTGGGGRSGAAVTIVLDDRAGDVGDEEAPTAS</sequence>
<keyword evidence="4" id="KW-1185">Reference proteome</keyword>
<gene>
    <name evidence="3" type="ORF">GCM10010357_13380</name>
</gene>